<dbReference type="Gene3D" id="1.10.3230.30">
    <property type="entry name" value="Phage gp6-like head-tail connector protein"/>
    <property type="match status" value="1"/>
</dbReference>
<dbReference type="InterPro" id="IPR021146">
    <property type="entry name" value="Phage_gp6-like_head-tail"/>
</dbReference>
<dbReference type="NCBIfam" id="TIGR01560">
    <property type="entry name" value="put_DNA_pack"/>
    <property type="match status" value="1"/>
</dbReference>
<protein>
    <recommendedName>
        <fullName evidence="3">Phage gp6-like head-tail connector protein</fullName>
    </recommendedName>
</protein>
<evidence type="ECO:0008006" key="3">
    <source>
        <dbReference type="Google" id="ProtNLM"/>
    </source>
</evidence>
<dbReference type="Pfam" id="PF05135">
    <property type="entry name" value="Phage_connect_1"/>
    <property type="match status" value="1"/>
</dbReference>
<keyword evidence="2" id="KW-1185">Reference proteome</keyword>
<evidence type="ECO:0000313" key="2">
    <source>
        <dbReference type="Proteomes" id="UP001501764"/>
    </source>
</evidence>
<proteinExistence type="predicted"/>
<comment type="caution">
    <text evidence="1">The sequence shown here is derived from an EMBL/GenBank/DDBJ whole genome shotgun (WGS) entry which is preliminary data.</text>
</comment>
<dbReference type="EMBL" id="BAAACO010000001">
    <property type="protein sequence ID" value="GAA0857720.1"/>
    <property type="molecule type" value="Genomic_DNA"/>
</dbReference>
<dbReference type="CDD" id="cd08054">
    <property type="entry name" value="gp6"/>
    <property type="match status" value="1"/>
</dbReference>
<gene>
    <name evidence="1" type="ORF">GCM10008916_12580</name>
</gene>
<accession>A0ABP3WWE7</accession>
<evidence type="ECO:0000313" key="1">
    <source>
        <dbReference type="EMBL" id="GAA0857720.1"/>
    </source>
</evidence>
<sequence length="96" mass="11157">MISLEEVKQYLRVDFNDDDKLLQNKIIEAEIYIDSCCGIQYKKYEDKVKIAKLLIKKIVNDLYENRGLYLEGKKTGYDRISNTILDILANCGDSDD</sequence>
<reference evidence="2" key="1">
    <citation type="journal article" date="2019" name="Int. J. Syst. Evol. Microbiol.">
        <title>The Global Catalogue of Microorganisms (GCM) 10K type strain sequencing project: providing services to taxonomists for standard genome sequencing and annotation.</title>
        <authorList>
            <consortium name="The Broad Institute Genomics Platform"/>
            <consortium name="The Broad Institute Genome Sequencing Center for Infectious Disease"/>
            <person name="Wu L."/>
            <person name="Ma J."/>
        </authorList>
    </citation>
    <scope>NUCLEOTIDE SEQUENCE [LARGE SCALE GENOMIC DNA]</scope>
    <source>
        <strain evidence="2">JCM 6485</strain>
    </source>
</reference>
<name>A0ABP3WWE7_9CLOT</name>
<dbReference type="InterPro" id="IPR006450">
    <property type="entry name" value="Phage_HK97_gp6-like"/>
</dbReference>
<dbReference type="RefSeq" id="WP_270599510.1">
    <property type="nucleotide sequence ID" value="NZ_BAAACO010000001.1"/>
</dbReference>
<organism evidence="1 2">
    <name type="scientific">Clostridium nitritogenes</name>
    <dbReference type="NCBI Taxonomy" id="83340"/>
    <lineage>
        <taxon>Bacteria</taxon>
        <taxon>Bacillati</taxon>
        <taxon>Bacillota</taxon>
        <taxon>Clostridia</taxon>
        <taxon>Eubacteriales</taxon>
        <taxon>Clostridiaceae</taxon>
        <taxon>Clostridium</taxon>
    </lineage>
</organism>
<dbReference type="Proteomes" id="UP001501764">
    <property type="component" value="Unassembled WGS sequence"/>
</dbReference>